<dbReference type="EMBL" id="ML978122">
    <property type="protein sequence ID" value="KAF2102452.1"/>
    <property type="molecule type" value="Genomic_DNA"/>
</dbReference>
<evidence type="ECO:0000313" key="1">
    <source>
        <dbReference type="EMBL" id="KAF2102452.1"/>
    </source>
</evidence>
<accession>A0A9P4IQ22</accession>
<keyword evidence="2" id="KW-1185">Reference proteome</keyword>
<name>A0A9P4IQ22_9PEZI</name>
<dbReference type="SUPFAM" id="SSF52833">
    <property type="entry name" value="Thioredoxin-like"/>
    <property type="match status" value="1"/>
</dbReference>
<dbReference type="Pfam" id="PF13911">
    <property type="entry name" value="AhpC-TSA_2"/>
    <property type="match status" value="1"/>
</dbReference>
<dbReference type="InterPro" id="IPR032801">
    <property type="entry name" value="PXL2A/B/C"/>
</dbReference>
<sequence length="208" mass="22908">GDLDVSNTLPTADVLKKCAELPVYDADGKQHSFKSLVEGDGSGSKHMVIFIRHFFCGICQEYVRTLASSFSSSTLPPSTALTIIGCGSPDLISNYTAATSSAYKIYCDPKAKLYSTLGMQRRLQMGPKKPDYIQNSMWIASLKSVVQGLTWRGGRGALKGGDFSQNGGEFWFVRGEEGPLDGWNVEWCHRMRNTRDHVEVAELKKVMG</sequence>
<evidence type="ECO:0000313" key="2">
    <source>
        <dbReference type="Proteomes" id="UP000799772"/>
    </source>
</evidence>
<reference evidence="1" key="1">
    <citation type="journal article" date="2020" name="Stud. Mycol.">
        <title>101 Dothideomycetes genomes: a test case for predicting lifestyles and emergence of pathogens.</title>
        <authorList>
            <person name="Haridas S."/>
            <person name="Albert R."/>
            <person name="Binder M."/>
            <person name="Bloem J."/>
            <person name="Labutti K."/>
            <person name="Salamov A."/>
            <person name="Andreopoulos B."/>
            <person name="Baker S."/>
            <person name="Barry K."/>
            <person name="Bills G."/>
            <person name="Bluhm B."/>
            <person name="Cannon C."/>
            <person name="Castanera R."/>
            <person name="Culley D."/>
            <person name="Daum C."/>
            <person name="Ezra D."/>
            <person name="Gonzalez J."/>
            <person name="Henrissat B."/>
            <person name="Kuo A."/>
            <person name="Liang C."/>
            <person name="Lipzen A."/>
            <person name="Lutzoni F."/>
            <person name="Magnuson J."/>
            <person name="Mondo S."/>
            <person name="Nolan M."/>
            <person name="Ohm R."/>
            <person name="Pangilinan J."/>
            <person name="Park H.-J."/>
            <person name="Ramirez L."/>
            <person name="Alfaro M."/>
            <person name="Sun H."/>
            <person name="Tritt A."/>
            <person name="Yoshinaga Y."/>
            <person name="Zwiers L.-H."/>
            <person name="Turgeon B."/>
            <person name="Goodwin S."/>
            <person name="Spatafora J."/>
            <person name="Crous P."/>
            <person name="Grigoriev I."/>
        </authorList>
    </citation>
    <scope>NUCLEOTIDE SEQUENCE</scope>
    <source>
        <strain evidence="1">CBS 133067</strain>
    </source>
</reference>
<dbReference type="CDD" id="cd02970">
    <property type="entry name" value="PRX_like2"/>
    <property type="match status" value="1"/>
</dbReference>
<dbReference type="PANTHER" id="PTHR28630">
    <property type="match status" value="1"/>
</dbReference>
<dbReference type="PANTHER" id="PTHR28630:SF3">
    <property type="entry name" value="PEROXIREDOXIN-LIKE 2C"/>
    <property type="match status" value="1"/>
</dbReference>
<evidence type="ECO:0008006" key="3">
    <source>
        <dbReference type="Google" id="ProtNLM"/>
    </source>
</evidence>
<organism evidence="1 2">
    <name type="scientific">Rhizodiscina lignyota</name>
    <dbReference type="NCBI Taxonomy" id="1504668"/>
    <lineage>
        <taxon>Eukaryota</taxon>
        <taxon>Fungi</taxon>
        <taxon>Dikarya</taxon>
        <taxon>Ascomycota</taxon>
        <taxon>Pezizomycotina</taxon>
        <taxon>Dothideomycetes</taxon>
        <taxon>Pleosporomycetidae</taxon>
        <taxon>Aulographales</taxon>
        <taxon>Rhizodiscinaceae</taxon>
        <taxon>Rhizodiscina</taxon>
    </lineage>
</organism>
<dbReference type="Proteomes" id="UP000799772">
    <property type="component" value="Unassembled WGS sequence"/>
</dbReference>
<gene>
    <name evidence="1" type="ORF">NA57DRAFT_7658</name>
</gene>
<feature type="non-terminal residue" evidence="1">
    <location>
        <position position="208"/>
    </location>
</feature>
<dbReference type="Gene3D" id="3.40.30.10">
    <property type="entry name" value="Glutaredoxin"/>
    <property type="match status" value="1"/>
</dbReference>
<dbReference type="InterPro" id="IPR036249">
    <property type="entry name" value="Thioredoxin-like_sf"/>
</dbReference>
<dbReference type="AlphaFoldDB" id="A0A9P4IQ22"/>
<feature type="non-terminal residue" evidence="1">
    <location>
        <position position="1"/>
    </location>
</feature>
<comment type="caution">
    <text evidence="1">The sequence shown here is derived from an EMBL/GenBank/DDBJ whole genome shotgun (WGS) entry which is preliminary data.</text>
</comment>
<dbReference type="OrthoDB" id="40334at2759"/>
<proteinExistence type="predicted"/>
<protein>
    <recommendedName>
        <fullName evidence="3">AhpC/TSA antioxidant enzyme-domain-containing protein</fullName>
    </recommendedName>
</protein>